<accession>A0A919WB64</accession>
<dbReference type="Proteomes" id="UP000677082">
    <property type="component" value="Unassembled WGS sequence"/>
</dbReference>
<proteinExistence type="predicted"/>
<gene>
    <name evidence="1" type="ORF">Ato02nite_086560</name>
</gene>
<comment type="caution">
    <text evidence="1">The sequence shown here is derived from an EMBL/GenBank/DDBJ whole genome shotgun (WGS) entry which is preliminary data.</text>
</comment>
<protein>
    <submittedName>
        <fullName evidence="1">Uncharacterized protein</fullName>
    </submittedName>
</protein>
<evidence type="ECO:0000313" key="2">
    <source>
        <dbReference type="Proteomes" id="UP000677082"/>
    </source>
</evidence>
<organism evidence="1 2">
    <name type="scientific">Paractinoplanes toevensis</name>
    <dbReference type="NCBI Taxonomy" id="571911"/>
    <lineage>
        <taxon>Bacteria</taxon>
        <taxon>Bacillati</taxon>
        <taxon>Actinomycetota</taxon>
        <taxon>Actinomycetes</taxon>
        <taxon>Micromonosporales</taxon>
        <taxon>Micromonosporaceae</taxon>
        <taxon>Paractinoplanes</taxon>
    </lineage>
</organism>
<dbReference type="EMBL" id="BOQN01000130">
    <property type="protein sequence ID" value="GIM96863.1"/>
    <property type="molecule type" value="Genomic_DNA"/>
</dbReference>
<evidence type="ECO:0000313" key="1">
    <source>
        <dbReference type="EMBL" id="GIM96863.1"/>
    </source>
</evidence>
<reference evidence="1 2" key="1">
    <citation type="submission" date="2021-03" db="EMBL/GenBank/DDBJ databases">
        <title>Whole genome shotgun sequence of Actinoplanes toevensis NBRC 105298.</title>
        <authorList>
            <person name="Komaki H."/>
            <person name="Tamura T."/>
        </authorList>
    </citation>
    <scope>NUCLEOTIDE SEQUENCE [LARGE SCALE GENOMIC DNA]</scope>
    <source>
        <strain evidence="1 2">NBRC 105298</strain>
    </source>
</reference>
<sequence length="594" mass="64430">MPVDPSTVRTPAELAVALSEVKAACGLSLNDIRRRADDFVQRSVPHAVPLPRSTVGDICSGESLPSPETLRMFLIVCGVAEDTIDGWMAARVQALSKIGPVSGSERVRTADPRNLGVHRSIQVDLGAEGLPVYVPRDIDAELRTAVTAAQGRGGFVLVKGSSSVGKTRALFEAVKAVCPDWWLLHPADVAAVRGFADTPVPRTVVWLDKLDPYLTQLGRAGVPAGAMRALLAAKLLVVATLWPDEYIPRIALPTPGQDDMYAEDRELLGLARIIEVEHTFSDDERRRAESLAADDPRLRIALDTSGADVGVTQVLAAGPDLIRWWENADVTDARQCCGKAVITAALDARRLGATAPLTRDFLIAAAPAYLSNTQQATAPPNWADQAIGYATTKLHGATSCLTPVAAGMGQIVGYLTADYLHQHARQLRSTEWLPDLVWQALVDHHDDGEDALRVADSAEWQAAPRYAELLYQRHADVPYAVWRLKNLLAGQGRIDEAIDTLQQAEDAGHGSAARWLSYLLFQEGRFDKLRQRADAGDKYAARRLTSPLPSQGPLDDLFDMPRQHARSETIAAAQRLIASLTDLDHTEDGLPNGQ</sequence>
<keyword evidence="2" id="KW-1185">Reference proteome</keyword>
<dbReference type="AlphaFoldDB" id="A0A919WB64"/>
<name>A0A919WB64_9ACTN</name>